<name>A0AAW1NL51_9CHLO</name>
<evidence type="ECO:0000259" key="1">
    <source>
        <dbReference type="Pfam" id="PF00390"/>
    </source>
</evidence>
<gene>
    <name evidence="2" type="ORF">WJX73_004545</name>
</gene>
<organism evidence="2 3">
    <name type="scientific">Symbiochloris irregularis</name>
    <dbReference type="NCBI Taxonomy" id="706552"/>
    <lineage>
        <taxon>Eukaryota</taxon>
        <taxon>Viridiplantae</taxon>
        <taxon>Chlorophyta</taxon>
        <taxon>core chlorophytes</taxon>
        <taxon>Trebouxiophyceae</taxon>
        <taxon>Trebouxiales</taxon>
        <taxon>Trebouxiaceae</taxon>
        <taxon>Symbiochloris</taxon>
    </lineage>
</organism>
<dbReference type="PANTHER" id="PTHR23406">
    <property type="entry name" value="MALIC ENZYME-RELATED"/>
    <property type="match status" value="1"/>
</dbReference>
<feature type="domain" description="Malic enzyme N-terminal" evidence="1">
    <location>
        <begin position="91"/>
        <end position="144"/>
    </location>
</feature>
<dbReference type="Pfam" id="PF00390">
    <property type="entry name" value="malic"/>
    <property type="match status" value="1"/>
</dbReference>
<dbReference type="InterPro" id="IPR037062">
    <property type="entry name" value="Malic_N_dom_sf"/>
</dbReference>
<reference evidence="2 3" key="1">
    <citation type="journal article" date="2024" name="Nat. Commun.">
        <title>Phylogenomics reveals the evolutionary origins of lichenization in chlorophyte algae.</title>
        <authorList>
            <person name="Puginier C."/>
            <person name="Libourel C."/>
            <person name="Otte J."/>
            <person name="Skaloud P."/>
            <person name="Haon M."/>
            <person name="Grisel S."/>
            <person name="Petersen M."/>
            <person name="Berrin J.G."/>
            <person name="Delaux P.M."/>
            <person name="Dal Grande F."/>
            <person name="Keller J."/>
        </authorList>
    </citation>
    <scope>NUCLEOTIDE SEQUENCE [LARGE SCALE GENOMIC DNA]</scope>
    <source>
        <strain evidence="2 3">SAG 2036</strain>
    </source>
</reference>
<dbReference type="PANTHER" id="PTHR23406:SF34">
    <property type="entry name" value="NAD-DEPENDENT MALIC ENZYME, MITOCHONDRIAL"/>
    <property type="match status" value="1"/>
</dbReference>
<evidence type="ECO:0000313" key="3">
    <source>
        <dbReference type="Proteomes" id="UP001465755"/>
    </source>
</evidence>
<protein>
    <recommendedName>
        <fullName evidence="1">Malic enzyme N-terminal domain-containing protein</fullName>
    </recommendedName>
</protein>
<evidence type="ECO:0000313" key="2">
    <source>
        <dbReference type="EMBL" id="KAK9788282.1"/>
    </source>
</evidence>
<dbReference type="Gene3D" id="3.40.50.10380">
    <property type="entry name" value="Malic enzyme, N-terminal domain"/>
    <property type="match status" value="1"/>
</dbReference>
<dbReference type="Proteomes" id="UP001465755">
    <property type="component" value="Unassembled WGS sequence"/>
</dbReference>
<proteinExistence type="predicted"/>
<dbReference type="GO" id="GO:0006108">
    <property type="term" value="P:malate metabolic process"/>
    <property type="evidence" value="ECO:0007669"/>
    <property type="project" value="TreeGrafter"/>
</dbReference>
<dbReference type="SUPFAM" id="SSF53223">
    <property type="entry name" value="Aminoacid dehydrogenase-like, N-terminal domain"/>
    <property type="match status" value="1"/>
</dbReference>
<dbReference type="EMBL" id="JALJOQ010000231">
    <property type="protein sequence ID" value="KAK9788282.1"/>
    <property type="molecule type" value="Genomic_DNA"/>
</dbReference>
<dbReference type="GO" id="GO:0004470">
    <property type="term" value="F:malic enzyme activity"/>
    <property type="evidence" value="ECO:0007669"/>
    <property type="project" value="InterPro"/>
</dbReference>
<keyword evidence="3" id="KW-1185">Reference proteome</keyword>
<comment type="caution">
    <text evidence="2">The sequence shown here is derived from an EMBL/GenBank/DDBJ whole genome shotgun (WGS) entry which is preliminary data.</text>
</comment>
<dbReference type="InterPro" id="IPR012301">
    <property type="entry name" value="Malic_N_dom"/>
</dbReference>
<dbReference type="GO" id="GO:0016616">
    <property type="term" value="F:oxidoreductase activity, acting on the CH-OH group of donors, NAD or NADP as acceptor"/>
    <property type="evidence" value="ECO:0007669"/>
    <property type="project" value="InterPro"/>
</dbReference>
<dbReference type="AlphaFoldDB" id="A0AAW1NL51"/>
<sequence>MGDVTRPGSASARTKALQQNEELGAAPLMWNPLYNQGTCWSVDQRKAKNLEGLVPPVAETLEQAADRVMMQIREEPTGLARYELLNELTAHNVTLFYWVLVHNLVELAPYVYTPVVGEACQKFDQIFRTALGMYLDAFNHKGRIRARAGQLVVAH</sequence>
<accession>A0AAW1NL51</accession>
<dbReference type="InterPro" id="IPR046346">
    <property type="entry name" value="Aminoacid_DH-like_N_sf"/>
</dbReference>
<feature type="non-terminal residue" evidence="2">
    <location>
        <position position="155"/>
    </location>
</feature>